<dbReference type="EMBL" id="BSDD01000001">
    <property type="protein sequence ID" value="GLH68708.1"/>
    <property type="molecule type" value="Genomic_DNA"/>
</dbReference>
<proteinExistence type="predicted"/>
<dbReference type="SUPFAM" id="SSF52833">
    <property type="entry name" value="Thioredoxin-like"/>
    <property type="match status" value="1"/>
</dbReference>
<comment type="caution">
    <text evidence="1">The sequence shown here is derived from an EMBL/GenBank/DDBJ whole genome shotgun (WGS) entry which is preliminary data.</text>
</comment>
<evidence type="ECO:0008006" key="3">
    <source>
        <dbReference type="Google" id="ProtNLM"/>
    </source>
</evidence>
<accession>A0ABQ5Q228</accession>
<name>A0ABQ5Q228_9BACT</name>
<keyword evidence="2" id="KW-1185">Reference proteome</keyword>
<protein>
    <recommendedName>
        <fullName evidence="3">Thioredoxin family protein</fullName>
    </recommendedName>
</protein>
<dbReference type="Gene3D" id="3.40.30.10">
    <property type="entry name" value="Glutaredoxin"/>
    <property type="match status" value="1"/>
</dbReference>
<dbReference type="Pfam" id="PF14595">
    <property type="entry name" value="Thioredoxin_9"/>
    <property type="match status" value="1"/>
</dbReference>
<sequence>MPRPATLPTIDWKAVFDSGLDYPAWLAAAESPDQRDKLEAQRAALALEPQTAGTLAALPRPVHVIAIAEDWCGDVVRHVPVLQRMAEAGPMLKVRYITRQQWPDVFVRFLTNGGEAIPKFIFLSDRFVECGSWGPMPEGCRELIARGKACGDVAAARKKVSARYEADGNRREVLRELLGLVDVAASREP</sequence>
<dbReference type="InterPro" id="IPR036249">
    <property type="entry name" value="Thioredoxin-like_sf"/>
</dbReference>
<dbReference type="RefSeq" id="WP_285722288.1">
    <property type="nucleotide sequence ID" value="NZ_BSDD01000001.1"/>
</dbReference>
<reference evidence="1 2" key="1">
    <citation type="journal article" date="2023" name="Antonie Van Leeuwenhoek">
        <title>Mesoterricola silvestris gen. nov., sp. nov., Mesoterricola sediminis sp. nov., Geothrix oryzae sp. nov., Geothrix edaphica sp. nov., Geothrix rubra sp. nov., and Geothrix limicola sp. nov., six novel members of Acidobacteriota isolated from soils.</title>
        <authorList>
            <person name="Itoh H."/>
            <person name="Sugisawa Y."/>
            <person name="Mise K."/>
            <person name="Xu Z."/>
            <person name="Kuniyasu M."/>
            <person name="Ushijima N."/>
            <person name="Kawano K."/>
            <person name="Kobayashi E."/>
            <person name="Shiratori Y."/>
            <person name="Masuda Y."/>
            <person name="Senoo K."/>
        </authorList>
    </citation>
    <scope>NUCLEOTIDE SEQUENCE [LARGE SCALE GENOMIC DNA]</scope>
    <source>
        <strain evidence="1 2">Red803</strain>
    </source>
</reference>
<evidence type="ECO:0000313" key="2">
    <source>
        <dbReference type="Proteomes" id="UP001165089"/>
    </source>
</evidence>
<gene>
    <name evidence="1" type="ORF">GETHPA_02410</name>
</gene>
<dbReference type="Proteomes" id="UP001165089">
    <property type="component" value="Unassembled WGS sequence"/>
</dbReference>
<evidence type="ECO:0000313" key="1">
    <source>
        <dbReference type="EMBL" id="GLH68708.1"/>
    </source>
</evidence>
<organism evidence="1 2">
    <name type="scientific">Geothrix rubra</name>
    <dbReference type="NCBI Taxonomy" id="2927977"/>
    <lineage>
        <taxon>Bacteria</taxon>
        <taxon>Pseudomonadati</taxon>
        <taxon>Acidobacteriota</taxon>
        <taxon>Holophagae</taxon>
        <taxon>Holophagales</taxon>
        <taxon>Holophagaceae</taxon>
        <taxon>Geothrix</taxon>
    </lineage>
</organism>